<keyword evidence="8" id="KW-1185">Reference proteome</keyword>
<reference evidence="8" key="1">
    <citation type="journal article" date="2019" name="Int. J. Syst. Evol. Microbiol.">
        <title>The Global Catalogue of Microorganisms (GCM) 10K type strain sequencing project: providing services to taxonomists for standard genome sequencing and annotation.</title>
        <authorList>
            <consortium name="The Broad Institute Genomics Platform"/>
            <consortium name="The Broad Institute Genome Sequencing Center for Infectious Disease"/>
            <person name="Wu L."/>
            <person name="Ma J."/>
        </authorList>
    </citation>
    <scope>NUCLEOTIDE SEQUENCE [LARGE SCALE GENOMIC DNA]</scope>
    <source>
        <strain evidence="8">KCTC 42805</strain>
    </source>
</reference>
<dbReference type="Pfam" id="PF02852">
    <property type="entry name" value="Pyr_redox_dim"/>
    <property type="match status" value="1"/>
</dbReference>
<keyword evidence="4" id="KW-0274">FAD</keyword>
<dbReference type="Gene3D" id="3.50.50.60">
    <property type="entry name" value="FAD/NAD(P)-binding domain"/>
    <property type="match status" value="2"/>
</dbReference>
<dbReference type="PANTHER" id="PTHR43014">
    <property type="entry name" value="MERCURIC REDUCTASE"/>
    <property type="match status" value="1"/>
</dbReference>
<dbReference type="EMBL" id="JBHULN010000003">
    <property type="protein sequence ID" value="MFD2570260.1"/>
    <property type="molecule type" value="Genomic_DNA"/>
</dbReference>
<dbReference type="PIRSF" id="PIRSF000350">
    <property type="entry name" value="Mercury_reductase_MerA"/>
    <property type="match status" value="1"/>
</dbReference>
<dbReference type="RefSeq" id="WP_381520729.1">
    <property type="nucleotide sequence ID" value="NZ_JBHULN010000003.1"/>
</dbReference>
<dbReference type="Pfam" id="PF07992">
    <property type="entry name" value="Pyr_redox_2"/>
    <property type="match status" value="1"/>
</dbReference>
<dbReference type="GO" id="GO:0016491">
    <property type="term" value="F:oxidoreductase activity"/>
    <property type="evidence" value="ECO:0007669"/>
    <property type="project" value="UniProtKB-KW"/>
</dbReference>
<dbReference type="EC" id="1.-.-.-" evidence="7"/>
<comment type="similarity">
    <text evidence="2">Belongs to the class-I pyridine nucleotide-disulfide oxidoreductase family.</text>
</comment>
<dbReference type="InterPro" id="IPR001100">
    <property type="entry name" value="Pyr_nuc-diS_OxRdtase"/>
</dbReference>
<accession>A0ABW5LZP9</accession>
<organism evidence="7 8">
    <name type="scientific">Spirosoma soli</name>
    <dbReference type="NCBI Taxonomy" id="1770529"/>
    <lineage>
        <taxon>Bacteria</taxon>
        <taxon>Pseudomonadati</taxon>
        <taxon>Bacteroidota</taxon>
        <taxon>Cytophagia</taxon>
        <taxon>Cytophagales</taxon>
        <taxon>Cytophagaceae</taxon>
        <taxon>Spirosoma</taxon>
    </lineage>
</organism>
<evidence type="ECO:0000313" key="7">
    <source>
        <dbReference type="EMBL" id="MFD2570260.1"/>
    </source>
</evidence>
<proteinExistence type="inferred from homology"/>
<dbReference type="Gene3D" id="3.30.390.30">
    <property type="match status" value="1"/>
</dbReference>
<name>A0ABW5LZP9_9BACT</name>
<dbReference type="Proteomes" id="UP001597469">
    <property type="component" value="Unassembled WGS sequence"/>
</dbReference>
<dbReference type="InterPro" id="IPR036188">
    <property type="entry name" value="FAD/NAD-bd_sf"/>
</dbReference>
<evidence type="ECO:0000259" key="6">
    <source>
        <dbReference type="Pfam" id="PF07992"/>
    </source>
</evidence>
<dbReference type="PANTHER" id="PTHR43014:SF5">
    <property type="entry name" value="GLUTATHIONE REDUCTASE (NADPH)"/>
    <property type="match status" value="1"/>
</dbReference>
<evidence type="ECO:0000259" key="5">
    <source>
        <dbReference type="Pfam" id="PF02852"/>
    </source>
</evidence>
<dbReference type="InterPro" id="IPR004099">
    <property type="entry name" value="Pyr_nucl-diS_OxRdtase_dimer"/>
</dbReference>
<evidence type="ECO:0000256" key="1">
    <source>
        <dbReference type="ARBA" id="ARBA00001974"/>
    </source>
</evidence>
<evidence type="ECO:0000256" key="4">
    <source>
        <dbReference type="ARBA" id="ARBA00022827"/>
    </source>
</evidence>
<comment type="cofactor">
    <cofactor evidence="1">
        <name>FAD</name>
        <dbReference type="ChEBI" id="CHEBI:57692"/>
    </cofactor>
</comment>
<dbReference type="InterPro" id="IPR023753">
    <property type="entry name" value="FAD/NAD-binding_dom"/>
</dbReference>
<evidence type="ECO:0000256" key="3">
    <source>
        <dbReference type="ARBA" id="ARBA00022630"/>
    </source>
</evidence>
<dbReference type="PRINTS" id="PR00368">
    <property type="entry name" value="FADPNR"/>
</dbReference>
<sequence length="450" mass="47887">MQTFDLIVVGTGSAGQTVAQKARQAGKTVAIIDKLPFGGTCSQRGCDPKKVLVGAAEVVARATQMTDKGITSVPTIDWPALMAFKKTFTDPVPDNTVRKFDDLGLQSFHGIATFTSPNSLRVGQDEVQAKHIVIAAGARPQPLGIPGEDLLIDSTGFLELPQLPSEIVMVGGGYIAFEFAHIAARAGANVTILHKGMRPLEGFDADVVNLLVKAMEAIGVHIVLEANVIAVEQKSDELSVCYEQSGKTETLATRLVVHAAGRVADVAELALDKAGVDVGEKGVKVNGYLQSVSNPAVYACGDVADKGLPLTPLASYEGRIVADNILNGNKQTFMNDPVPTTVFTVPPLASIGLTEEQASQQGRQVNVLFQETTDWYSSRRTNEFISGFKTLVDKDTNQVVGAHILGSGSDELINLFTLAIKHRISAKALGDMLLAYPTHGSDLSYMLSED</sequence>
<dbReference type="SUPFAM" id="SSF55424">
    <property type="entry name" value="FAD/NAD-linked reductases, dimerisation (C-terminal) domain"/>
    <property type="match status" value="1"/>
</dbReference>
<gene>
    <name evidence="7" type="ORF">ACFSUS_06410</name>
</gene>
<dbReference type="PRINTS" id="PR00411">
    <property type="entry name" value="PNDRDTASEI"/>
</dbReference>
<protein>
    <submittedName>
        <fullName evidence="7">Dihydrolipoyl dehydrogenase family protein</fullName>
        <ecNumber evidence="7">1.-.-.-</ecNumber>
    </submittedName>
</protein>
<feature type="domain" description="Pyridine nucleotide-disulphide oxidoreductase dimerisation" evidence="5">
    <location>
        <begin position="338"/>
        <end position="440"/>
    </location>
</feature>
<comment type="caution">
    <text evidence="7">The sequence shown here is derived from an EMBL/GenBank/DDBJ whole genome shotgun (WGS) entry which is preliminary data.</text>
</comment>
<keyword evidence="3" id="KW-0285">Flavoprotein</keyword>
<feature type="domain" description="FAD/NAD(P)-binding" evidence="6">
    <location>
        <begin position="4"/>
        <end position="318"/>
    </location>
</feature>
<dbReference type="SUPFAM" id="SSF51905">
    <property type="entry name" value="FAD/NAD(P)-binding domain"/>
    <property type="match status" value="1"/>
</dbReference>
<evidence type="ECO:0000313" key="8">
    <source>
        <dbReference type="Proteomes" id="UP001597469"/>
    </source>
</evidence>
<dbReference type="InterPro" id="IPR016156">
    <property type="entry name" value="FAD/NAD-linked_Rdtase_dimer_sf"/>
</dbReference>
<keyword evidence="7" id="KW-0560">Oxidoreductase</keyword>
<evidence type="ECO:0000256" key="2">
    <source>
        <dbReference type="ARBA" id="ARBA00007532"/>
    </source>
</evidence>